<dbReference type="GeneID" id="20329834"/>
<dbReference type="AlphaFoldDB" id="A0A074YWM1"/>
<evidence type="ECO:0000313" key="2">
    <source>
        <dbReference type="Proteomes" id="UP000054324"/>
    </source>
</evidence>
<sequence length="211" mass="24146">MTALQLYISKRKEEQKWCEYYKERQRIYFPTKLGLAMLRLVCSGLDYNRGDIISAVSPTCMSHLEADNDRQDYQLLTAPRAHKDQRVRLEIHASVANIWLQSYDFHIIMQLVVKVITWPATEHRLKTHGGAAQDQRLEYYDNSNPTVIPQVARRFFISIYTFLPQVCHDGYPGAAMAEVHPNKTGQEFGTFAGPASIRDLIGRKSGPNSQS</sequence>
<dbReference type="RefSeq" id="XP_009177176.1">
    <property type="nucleotide sequence ID" value="XM_009178912.1"/>
</dbReference>
<dbReference type="KEGG" id="ovi:T265_15669"/>
<reference evidence="1 2" key="1">
    <citation type="submission" date="2013-11" db="EMBL/GenBank/DDBJ databases">
        <title>Opisthorchis viverrini - life in the bile duct.</title>
        <authorList>
            <person name="Young N.D."/>
            <person name="Nagarajan N."/>
            <person name="Lin S.J."/>
            <person name="Korhonen P.K."/>
            <person name="Jex A.R."/>
            <person name="Hall R.S."/>
            <person name="Safavi-Hemami H."/>
            <person name="Kaewkong W."/>
            <person name="Bertrand D."/>
            <person name="Gao S."/>
            <person name="Seet Q."/>
            <person name="Wongkham S."/>
            <person name="Teh B.T."/>
            <person name="Wongkham C."/>
            <person name="Intapan P.M."/>
            <person name="Maleewong W."/>
            <person name="Yang X."/>
            <person name="Hu M."/>
            <person name="Wang Z."/>
            <person name="Hofmann A."/>
            <person name="Sternberg P.W."/>
            <person name="Tan P."/>
            <person name="Wang J."/>
            <person name="Gasser R.B."/>
        </authorList>
    </citation>
    <scope>NUCLEOTIDE SEQUENCE [LARGE SCALE GENOMIC DNA]</scope>
</reference>
<dbReference type="Proteomes" id="UP000054324">
    <property type="component" value="Unassembled WGS sequence"/>
</dbReference>
<organism evidence="1 2">
    <name type="scientific">Opisthorchis viverrini</name>
    <name type="common">Southeast Asian liver fluke</name>
    <dbReference type="NCBI Taxonomy" id="6198"/>
    <lineage>
        <taxon>Eukaryota</taxon>
        <taxon>Metazoa</taxon>
        <taxon>Spiralia</taxon>
        <taxon>Lophotrochozoa</taxon>
        <taxon>Platyhelminthes</taxon>
        <taxon>Trematoda</taxon>
        <taxon>Digenea</taxon>
        <taxon>Opisthorchiida</taxon>
        <taxon>Opisthorchiata</taxon>
        <taxon>Opisthorchiidae</taxon>
        <taxon>Opisthorchis</taxon>
    </lineage>
</organism>
<proteinExistence type="predicted"/>
<dbReference type="CTD" id="20329834"/>
<name>A0A074YWM1_OPIVI</name>
<dbReference type="EMBL" id="KL597346">
    <property type="protein sequence ID" value="KER19078.1"/>
    <property type="molecule type" value="Genomic_DNA"/>
</dbReference>
<keyword evidence="2" id="KW-1185">Reference proteome</keyword>
<evidence type="ECO:0000313" key="1">
    <source>
        <dbReference type="EMBL" id="KER19078.1"/>
    </source>
</evidence>
<accession>A0A074YWM1</accession>
<feature type="non-terminal residue" evidence="1">
    <location>
        <position position="211"/>
    </location>
</feature>
<gene>
    <name evidence="1" type="ORF">T265_15669</name>
</gene>
<protein>
    <submittedName>
        <fullName evidence="1">Uncharacterized protein</fullName>
    </submittedName>
</protein>